<accession>A0A6A4RT87</accession>
<dbReference type="AlphaFoldDB" id="A0A6A4RT87"/>
<proteinExistence type="predicted"/>
<evidence type="ECO:0000313" key="1">
    <source>
        <dbReference type="EMBL" id="KAF0022411.1"/>
    </source>
</evidence>
<comment type="caution">
    <text evidence="1">The sequence shown here is derived from an EMBL/GenBank/DDBJ whole genome shotgun (WGS) entry which is preliminary data.</text>
</comment>
<protein>
    <submittedName>
        <fullName evidence="1">Uncharacterized protein</fullName>
    </submittedName>
</protein>
<dbReference type="Proteomes" id="UP000438429">
    <property type="component" value="Unassembled WGS sequence"/>
</dbReference>
<gene>
    <name evidence="1" type="ORF">F2P81_025323</name>
</gene>
<organism evidence="1 2">
    <name type="scientific">Scophthalmus maximus</name>
    <name type="common">Turbot</name>
    <name type="synonym">Psetta maxima</name>
    <dbReference type="NCBI Taxonomy" id="52904"/>
    <lineage>
        <taxon>Eukaryota</taxon>
        <taxon>Metazoa</taxon>
        <taxon>Chordata</taxon>
        <taxon>Craniata</taxon>
        <taxon>Vertebrata</taxon>
        <taxon>Euteleostomi</taxon>
        <taxon>Actinopterygii</taxon>
        <taxon>Neopterygii</taxon>
        <taxon>Teleostei</taxon>
        <taxon>Neoteleostei</taxon>
        <taxon>Acanthomorphata</taxon>
        <taxon>Carangaria</taxon>
        <taxon>Pleuronectiformes</taxon>
        <taxon>Pleuronectoidei</taxon>
        <taxon>Scophthalmidae</taxon>
        <taxon>Scophthalmus</taxon>
    </lineage>
</organism>
<dbReference type="EMBL" id="VEVO01000028">
    <property type="protein sequence ID" value="KAF0022411.1"/>
    <property type="molecule type" value="Genomic_DNA"/>
</dbReference>
<sequence length="215" mass="23684">MKQTFAYRQKMVHDPVKSSEIFTAFSRFLDIEGMTGTSVQGHLDSITESLQPYLLAVGTQRSGIHKYFIVIDEHAIPCKSPDSLACFNKLLKAHFVFGTSYNQDLANVYNFLQTTIYEIDVDTTKVLPLDTSIGIAIGRTVHLGYPSSNAKVFEVNDFCPLDTVAKSARLQPFTPLSKTSDIAIGYWVPTLGQSSGLVSHKSLAVDVFPPSGRLC</sequence>
<reference evidence="1 2" key="1">
    <citation type="submission" date="2019-06" db="EMBL/GenBank/DDBJ databases">
        <title>Draft genomes of female and male turbot (Scophthalmus maximus).</title>
        <authorList>
            <person name="Xu H."/>
            <person name="Xu X.-W."/>
            <person name="Shao C."/>
            <person name="Chen S."/>
        </authorList>
    </citation>
    <scope>NUCLEOTIDE SEQUENCE [LARGE SCALE GENOMIC DNA]</scope>
    <source>
        <strain evidence="1">Ysfricsl-2016a</strain>
        <tissue evidence="1">Blood</tissue>
    </source>
</reference>
<evidence type="ECO:0000313" key="2">
    <source>
        <dbReference type="Proteomes" id="UP000438429"/>
    </source>
</evidence>
<name>A0A6A4RT87_SCOMX</name>